<gene>
    <name evidence="1" type="ORF">ACFO60_01870</name>
</gene>
<dbReference type="InterPro" id="IPR004401">
    <property type="entry name" value="YbaB/EbfC"/>
</dbReference>
<dbReference type="Gene3D" id="3.30.1310.10">
    <property type="entry name" value="Nucleoid-associated protein YbaB-like domain"/>
    <property type="match status" value="1"/>
</dbReference>
<dbReference type="Proteomes" id="UP001596004">
    <property type="component" value="Unassembled WGS sequence"/>
</dbReference>
<dbReference type="InterPro" id="IPR036894">
    <property type="entry name" value="YbaB-like_sf"/>
</dbReference>
<proteinExistence type="predicted"/>
<dbReference type="EMBL" id="JBHSFP010000001">
    <property type="protein sequence ID" value="MFC4529495.1"/>
    <property type="molecule type" value="Genomic_DNA"/>
</dbReference>
<organism evidence="1 2">
    <name type="scientific">Sphaerisporangium dianthi</name>
    <dbReference type="NCBI Taxonomy" id="1436120"/>
    <lineage>
        <taxon>Bacteria</taxon>
        <taxon>Bacillati</taxon>
        <taxon>Actinomycetota</taxon>
        <taxon>Actinomycetes</taxon>
        <taxon>Streptosporangiales</taxon>
        <taxon>Streptosporangiaceae</taxon>
        <taxon>Sphaerisporangium</taxon>
    </lineage>
</organism>
<dbReference type="SUPFAM" id="SSF82607">
    <property type="entry name" value="YbaB-like"/>
    <property type="match status" value="1"/>
</dbReference>
<evidence type="ECO:0000313" key="1">
    <source>
        <dbReference type="EMBL" id="MFC4529495.1"/>
    </source>
</evidence>
<name>A0ABV9C9G4_9ACTN</name>
<sequence>MEGISSGDGADMRAYAEELRATFVRLQEEAPAMHKKARAVQVTEKSGDGLIAATVGARGDLIRLDIDPRVYRRPDSRELADSITETVQRAAAKAQEQVIEMFAPLIPSEHMKAHLEGDLDGVLERMAEQMLRKR</sequence>
<reference evidence="2" key="1">
    <citation type="journal article" date="2019" name="Int. J. Syst. Evol. Microbiol.">
        <title>The Global Catalogue of Microorganisms (GCM) 10K type strain sequencing project: providing services to taxonomists for standard genome sequencing and annotation.</title>
        <authorList>
            <consortium name="The Broad Institute Genomics Platform"/>
            <consortium name="The Broad Institute Genome Sequencing Center for Infectious Disease"/>
            <person name="Wu L."/>
            <person name="Ma J."/>
        </authorList>
    </citation>
    <scope>NUCLEOTIDE SEQUENCE [LARGE SCALE GENOMIC DNA]</scope>
    <source>
        <strain evidence="2">CGMCC 4.7132</strain>
    </source>
</reference>
<keyword evidence="2" id="KW-1185">Reference proteome</keyword>
<comment type="caution">
    <text evidence="1">The sequence shown here is derived from an EMBL/GenBank/DDBJ whole genome shotgun (WGS) entry which is preliminary data.</text>
</comment>
<dbReference type="Pfam" id="PF02575">
    <property type="entry name" value="YbaB_DNA_bd"/>
    <property type="match status" value="1"/>
</dbReference>
<protein>
    <submittedName>
        <fullName evidence="1">YbaB/EbfC family nucleoid-associated protein</fullName>
    </submittedName>
</protein>
<accession>A0ABV9C9G4</accession>
<dbReference type="RefSeq" id="WP_380836033.1">
    <property type="nucleotide sequence ID" value="NZ_JBHSFP010000001.1"/>
</dbReference>
<evidence type="ECO:0000313" key="2">
    <source>
        <dbReference type="Proteomes" id="UP001596004"/>
    </source>
</evidence>